<evidence type="ECO:0000313" key="3">
    <source>
        <dbReference type="Proteomes" id="UP000503088"/>
    </source>
</evidence>
<evidence type="ECO:0000256" key="1">
    <source>
        <dbReference type="ARBA" id="ARBA00003863"/>
    </source>
</evidence>
<dbReference type="Proteomes" id="UP000503088">
    <property type="component" value="Chromosome"/>
</dbReference>
<name>A0A7D4BX59_9BACL</name>
<accession>A0A7D4BX59</accession>
<dbReference type="PANTHER" id="PTHR36107">
    <property type="entry name" value="SMALL, ACID-SOLUBLE SPORE PROTEIN A"/>
    <property type="match status" value="1"/>
</dbReference>
<gene>
    <name evidence="2" type="ORF">GXN76_13075</name>
</gene>
<dbReference type="InterPro" id="IPR050847">
    <property type="entry name" value="SASP_DNA-binding"/>
</dbReference>
<dbReference type="InterPro" id="IPR001448">
    <property type="entry name" value="SASP_alpha/beta-type"/>
</dbReference>
<dbReference type="PANTHER" id="PTHR36107:SF1">
    <property type="entry name" value="SMALL, ACID-SOLUBLE SPORE PROTEIN A"/>
    <property type="match status" value="1"/>
</dbReference>
<dbReference type="InterPro" id="IPR038300">
    <property type="entry name" value="SASP_sf_alpha/beta"/>
</dbReference>
<dbReference type="KEGG" id="kpul:GXN76_13075"/>
<dbReference type="RefSeq" id="WP_173223853.1">
    <property type="nucleotide sequence ID" value="NZ_CP048104.1"/>
</dbReference>
<dbReference type="EMBL" id="CP048104">
    <property type="protein sequence ID" value="QKG85313.1"/>
    <property type="molecule type" value="Genomic_DNA"/>
</dbReference>
<keyword evidence="3" id="KW-1185">Reference proteome</keyword>
<comment type="function">
    <text evidence="1">SASP are bound to spore DNA. They are double-stranded DNA-binding proteins that cause DNA to change to an a-like conformation. They protect the DNA backbone from chemical and enzymatic cleavage and are thus involved in dormant spore's high resistance to UV light.</text>
</comment>
<reference evidence="2 3" key="1">
    <citation type="submission" date="2020-01" db="EMBL/GenBank/DDBJ databases">
        <authorList>
            <person name="Gulvik C.A."/>
            <person name="Batra D.G."/>
        </authorList>
    </citation>
    <scope>NUCLEOTIDE SEQUENCE [LARGE SCALE GENOMIC DNA]</scope>
    <source>
        <strain evidence="2 3">W9323</strain>
    </source>
</reference>
<sequence length="95" mass="10451">MAKKRRNRLLVPEAHEGMEQLKQNVMSRQVGASLSPEKLKTEIANQVGIPYDSAGYNGDLKASQAGKIGGKVGGQMVKEMIRMAEKELVRRKGDL</sequence>
<dbReference type="GO" id="GO:0006265">
    <property type="term" value="P:DNA topological change"/>
    <property type="evidence" value="ECO:0007669"/>
    <property type="project" value="InterPro"/>
</dbReference>
<dbReference type="Pfam" id="PF00269">
    <property type="entry name" value="SASP"/>
    <property type="match status" value="1"/>
</dbReference>
<organism evidence="2 3">
    <name type="scientific">Kroppenstedtia pulmonis</name>
    <dbReference type="NCBI Taxonomy" id="1380685"/>
    <lineage>
        <taxon>Bacteria</taxon>
        <taxon>Bacillati</taxon>
        <taxon>Bacillota</taxon>
        <taxon>Bacilli</taxon>
        <taxon>Bacillales</taxon>
        <taxon>Thermoactinomycetaceae</taxon>
        <taxon>Kroppenstedtia</taxon>
    </lineage>
</organism>
<protein>
    <submittedName>
        <fullName evidence="2">Alpha/beta-type small acid-soluble spore protein</fullName>
    </submittedName>
</protein>
<evidence type="ECO:0000313" key="2">
    <source>
        <dbReference type="EMBL" id="QKG85313.1"/>
    </source>
</evidence>
<dbReference type="GO" id="GO:0003690">
    <property type="term" value="F:double-stranded DNA binding"/>
    <property type="evidence" value="ECO:0007669"/>
    <property type="project" value="InterPro"/>
</dbReference>
<dbReference type="Gene3D" id="6.10.10.80">
    <property type="entry name" value="Small, acid-soluble spore protein, alpha/beta type-like"/>
    <property type="match status" value="1"/>
</dbReference>
<dbReference type="AlphaFoldDB" id="A0A7D4BX59"/>
<proteinExistence type="predicted"/>